<dbReference type="Pfam" id="PF06580">
    <property type="entry name" value="His_kinase"/>
    <property type="match status" value="1"/>
</dbReference>
<dbReference type="PANTHER" id="PTHR34220:SF7">
    <property type="entry name" value="SENSOR HISTIDINE KINASE YPDA"/>
    <property type="match status" value="1"/>
</dbReference>
<dbReference type="GeneID" id="97181447"/>
<dbReference type="Proteomes" id="UP000251241">
    <property type="component" value="Unassembled WGS sequence"/>
</dbReference>
<dbReference type="GO" id="GO:0016020">
    <property type="term" value="C:membrane"/>
    <property type="evidence" value="ECO:0007669"/>
    <property type="project" value="InterPro"/>
</dbReference>
<dbReference type="SUPFAM" id="SSF55874">
    <property type="entry name" value="ATPase domain of HSP90 chaperone/DNA topoisomerase II/histidine kinase"/>
    <property type="match status" value="1"/>
</dbReference>
<evidence type="ECO:0000313" key="3">
    <source>
        <dbReference type="Proteomes" id="UP000251241"/>
    </source>
</evidence>
<reference evidence="2 3" key="1">
    <citation type="submission" date="2018-06" db="EMBL/GenBank/DDBJ databases">
        <authorList>
            <consortium name="Pathogen Informatics"/>
            <person name="Doyle S."/>
        </authorList>
    </citation>
    <scope>NUCLEOTIDE SEQUENCE [LARGE SCALE GENOMIC DNA]</scope>
    <source>
        <strain evidence="2 3">NCTC11343</strain>
    </source>
</reference>
<dbReference type="RefSeq" id="WP_112374337.1">
    <property type="nucleotide sequence ID" value="NZ_CP069793.1"/>
</dbReference>
<dbReference type="AlphaFoldDB" id="A0A2X2J0N7"/>
<organism evidence="2 3">
    <name type="scientific">Sphingobacterium multivorum</name>
    <dbReference type="NCBI Taxonomy" id="28454"/>
    <lineage>
        <taxon>Bacteria</taxon>
        <taxon>Pseudomonadati</taxon>
        <taxon>Bacteroidota</taxon>
        <taxon>Sphingobacteriia</taxon>
        <taxon>Sphingobacteriales</taxon>
        <taxon>Sphingobacteriaceae</taxon>
        <taxon>Sphingobacterium</taxon>
    </lineage>
</organism>
<accession>A0A2X2J0N7</accession>
<proteinExistence type="predicted"/>
<evidence type="ECO:0000313" key="2">
    <source>
        <dbReference type="EMBL" id="SPZ85103.1"/>
    </source>
</evidence>
<dbReference type="GO" id="GO:0000155">
    <property type="term" value="F:phosphorelay sensor kinase activity"/>
    <property type="evidence" value="ECO:0007669"/>
    <property type="project" value="InterPro"/>
</dbReference>
<feature type="domain" description="Signal transduction histidine kinase internal region" evidence="1">
    <location>
        <begin position="309"/>
        <end position="385"/>
    </location>
</feature>
<gene>
    <name evidence="2" type="primary">ypdA_2</name>
    <name evidence="2" type="ORF">NCTC11343_01660</name>
</gene>
<dbReference type="InterPro" id="IPR010559">
    <property type="entry name" value="Sig_transdc_His_kin_internal"/>
</dbReference>
<evidence type="ECO:0000259" key="1">
    <source>
        <dbReference type="Pfam" id="PF06580"/>
    </source>
</evidence>
<dbReference type="EMBL" id="UAUU01000006">
    <property type="protein sequence ID" value="SPZ85103.1"/>
    <property type="molecule type" value="Genomic_DNA"/>
</dbReference>
<sequence length="501" mass="58610">MKLKDVRKIEFWMATVVFVAVVYALLVDTNNRDDSGMHNYFIGQKINYSYFFNFFVPKFSYYLLLYLMFLALNFVLIPALINRKRELLNYSLLAALILISGLILGVCRTYSHTYELMDFDSIQRGYNSMFFKSLTQAVLWTIVISLYTCMQFLISYLLKNRVENPAIQKQLKMDLAFGIGFWFIGLFFLIISHSHYQLSVLWTLVVLSAVGIVIYSLYYLLPKLHEKEKKFRDFFWIIAAVSLVLVIPLSILALFFFNQNGEVIFIVAMFHLPTQLLVSVPLSWFLFKKRLMRHNEIASLRTELGQSDANLTFLKSQINPHFLFNALNTLYGTALQEKAERTGEGIQRLGDMMRFMLHENTQDKISLTREIEYLNNYIALQTLRTSMSDKITIITEIEEQFENYQITPMLLIPFVENAFKHGISLQKSSYIKISLQVRDQVLFFDVSNSINPKSDRDPEKLKSGVGLENVRQRLSLLYRDRHELMIRENANEFFIHLTLHI</sequence>
<dbReference type="PANTHER" id="PTHR34220">
    <property type="entry name" value="SENSOR HISTIDINE KINASE YPDA"/>
    <property type="match status" value="1"/>
</dbReference>
<dbReference type="InterPro" id="IPR050640">
    <property type="entry name" value="Bact_2-comp_sensor_kinase"/>
</dbReference>
<dbReference type="InterPro" id="IPR036890">
    <property type="entry name" value="HATPase_C_sf"/>
</dbReference>
<protein>
    <submittedName>
        <fullName evidence="2">Inner membrane protein ypdA</fullName>
    </submittedName>
</protein>
<dbReference type="Gene3D" id="3.30.565.10">
    <property type="entry name" value="Histidine kinase-like ATPase, C-terminal domain"/>
    <property type="match status" value="1"/>
</dbReference>
<name>A0A2X2J0N7_SPHMU</name>